<dbReference type="RefSeq" id="WP_091501807.1">
    <property type="nucleotide sequence ID" value="NZ_FOLI01000001.1"/>
</dbReference>
<dbReference type="InterPro" id="IPR036390">
    <property type="entry name" value="WH_DNA-bd_sf"/>
</dbReference>
<organism evidence="5 6">
    <name type="scientific">Fructobacillus durionis</name>
    <dbReference type="NCBI Taxonomy" id="283737"/>
    <lineage>
        <taxon>Bacteria</taxon>
        <taxon>Bacillati</taxon>
        <taxon>Bacillota</taxon>
        <taxon>Bacilli</taxon>
        <taxon>Lactobacillales</taxon>
        <taxon>Lactobacillaceae</taxon>
        <taxon>Fructobacillus</taxon>
    </lineage>
</organism>
<dbReference type="Proteomes" id="UP000199376">
    <property type="component" value="Unassembled WGS sequence"/>
</dbReference>
<dbReference type="Pfam" id="PF01047">
    <property type="entry name" value="MarR"/>
    <property type="match status" value="1"/>
</dbReference>
<protein>
    <submittedName>
        <fullName evidence="5">DNA-binding transcriptional regulator, MarR family</fullName>
    </submittedName>
</protein>
<dbReference type="EMBL" id="FOLI01000001">
    <property type="protein sequence ID" value="SFB88402.1"/>
    <property type="molecule type" value="Genomic_DNA"/>
</dbReference>
<dbReference type="CDD" id="cd00090">
    <property type="entry name" value="HTH_ARSR"/>
    <property type="match status" value="1"/>
</dbReference>
<reference evidence="6" key="1">
    <citation type="submission" date="2016-10" db="EMBL/GenBank/DDBJ databases">
        <authorList>
            <person name="Varghese N."/>
            <person name="Submissions S."/>
        </authorList>
    </citation>
    <scope>NUCLEOTIDE SEQUENCE [LARGE SCALE GENOMIC DNA]</scope>
    <source>
        <strain evidence="6">DSM 19113</strain>
    </source>
</reference>
<dbReference type="GO" id="GO:0003677">
    <property type="term" value="F:DNA binding"/>
    <property type="evidence" value="ECO:0007669"/>
    <property type="project" value="UniProtKB-KW"/>
</dbReference>
<dbReference type="GO" id="GO:0003700">
    <property type="term" value="F:DNA-binding transcription factor activity"/>
    <property type="evidence" value="ECO:0007669"/>
    <property type="project" value="InterPro"/>
</dbReference>
<evidence type="ECO:0000259" key="4">
    <source>
        <dbReference type="PROSITE" id="PS50995"/>
    </source>
</evidence>
<dbReference type="Gene3D" id="1.10.10.10">
    <property type="entry name" value="Winged helix-like DNA-binding domain superfamily/Winged helix DNA-binding domain"/>
    <property type="match status" value="1"/>
</dbReference>
<dbReference type="PRINTS" id="PR00598">
    <property type="entry name" value="HTHMARR"/>
</dbReference>
<sequence length="134" mass="15644">MLEYDIFRQMGAISRRAMMMMNHEVQEFGLANNLFLYLVRIVEHEGLTQSELATLIQIDKTTLSRALKKLEDRGYIEKVAGEKNRNFKQLYSTEQGKMIYQKVIQIEHDDVFDKLAALNSEEKEQLMALLSKIN</sequence>
<dbReference type="AlphaFoldDB" id="A0A1I1EP23"/>
<accession>A0A1I1EP23</accession>
<evidence type="ECO:0000256" key="3">
    <source>
        <dbReference type="ARBA" id="ARBA00023163"/>
    </source>
</evidence>
<gene>
    <name evidence="5" type="ORF">SAMN05660453_0551</name>
</gene>
<dbReference type="PANTHER" id="PTHR42756:SF2">
    <property type="entry name" value="MARR FAMILY REGULATORY PROTEIN"/>
    <property type="match status" value="1"/>
</dbReference>
<proteinExistence type="predicted"/>
<keyword evidence="2 5" id="KW-0238">DNA-binding</keyword>
<evidence type="ECO:0000313" key="6">
    <source>
        <dbReference type="Proteomes" id="UP000199376"/>
    </source>
</evidence>
<evidence type="ECO:0000256" key="1">
    <source>
        <dbReference type="ARBA" id="ARBA00023015"/>
    </source>
</evidence>
<dbReference type="SMART" id="SM00347">
    <property type="entry name" value="HTH_MARR"/>
    <property type="match status" value="1"/>
</dbReference>
<name>A0A1I1EP23_9LACO</name>
<evidence type="ECO:0000256" key="2">
    <source>
        <dbReference type="ARBA" id="ARBA00023125"/>
    </source>
</evidence>
<keyword evidence="3" id="KW-0804">Transcription</keyword>
<dbReference type="InterPro" id="IPR000835">
    <property type="entry name" value="HTH_MarR-typ"/>
</dbReference>
<dbReference type="PANTHER" id="PTHR42756">
    <property type="entry name" value="TRANSCRIPTIONAL REGULATOR, MARR"/>
    <property type="match status" value="1"/>
</dbReference>
<dbReference type="InterPro" id="IPR011991">
    <property type="entry name" value="ArsR-like_HTH"/>
</dbReference>
<dbReference type="SUPFAM" id="SSF46785">
    <property type="entry name" value="Winged helix' DNA-binding domain"/>
    <property type="match status" value="1"/>
</dbReference>
<dbReference type="PROSITE" id="PS50995">
    <property type="entry name" value="HTH_MARR_2"/>
    <property type="match status" value="1"/>
</dbReference>
<dbReference type="OrthoDB" id="6462103at2"/>
<dbReference type="STRING" id="283737.SAMN05660453_0551"/>
<keyword evidence="6" id="KW-1185">Reference proteome</keyword>
<keyword evidence="1" id="KW-0805">Transcription regulation</keyword>
<dbReference type="InterPro" id="IPR036388">
    <property type="entry name" value="WH-like_DNA-bd_sf"/>
</dbReference>
<feature type="domain" description="HTH marR-type" evidence="4">
    <location>
        <begin position="3"/>
        <end position="134"/>
    </location>
</feature>
<evidence type="ECO:0000313" key="5">
    <source>
        <dbReference type="EMBL" id="SFB88402.1"/>
    </source>
</evidence>